<dbReference type="PROSITE" id="PS50928">
    <property type="entry name" value="ABC_TM1"/>
    <property type="match status" value="1"/>
</dbReference>
<comment type="subcellular location">
    <subcellularLocation>
        <location evidence="1 8">Cell membrane</location>
        <topology evidence="1 8">Multi-pass membrane protein</topology>
    </subcellularLocation>
</comment>
<feature type="transmembrane region" description="Helical" evidence="8">
    <location>
        <begin position="124"/>
        <end position="148"/>
    </location>
</feature>
<reference evidence="10 11" key="1">
    <citation type="submission" date="2019-11" db="EMBL/GenBank/DDBJ databases">
        <title>Comparative genomics of hydrocarbon-degrading Desulfosarcina strains.</title>
        <authorList>
            <person name="Watanabe M."/>
            <person name="Kojima H."/>
            <person name="Fukui M."/>
        </authorList>
    </citation>
    <scope>NUCLEOTIDE SEQUENCE [LARGE SCALE GENOMIC DNA]</scope>
    <source>
        <strain evidence="10 11">PL12</strain>
    </source>
</reference>
<proteinExistence type="inferred from homology"/>
<evidence type="ECO:0000256" key="4">
    <source>
        <dbReference type="ARBA" id="ARBA00022475"/>
    </source>
</evidence>
<evidence type="ECO:0000256" key="1">
    <source>
        <dbReference type="ARBA" id="ARBA00004651"/>
    </source>
</evidence>
<sequence>MKTKRADSLITWFGELTTRQRLLKRGSLLLMPGMLWLMLFLVLPGLVLVVVSVVTRGAYGQLEWTFTLENYKRLAGFTLFGWTPDYLMILWRSVVVAFFTTLVSVILSYPLCFFIAGRPERSRYMWLTLVIIPFWTNMVIRAYAWFLILSPEMPFARLAAVFGFIPDGTPLYPNAFAVYLGMVSMFLPFVTLPLYASVERLDWSLVEAAQDLYASRLRTFTQAILPQTMPGLSVGIILTFVPAMGMFVVPDLLGGAKYMLVGNLIQQQFGTSRDWPFGAAISMGLMVLTMIGLQIYRRKGKEIKVV</sequence>
<dbReference type="AlphaFoldDB" id="A0A5K7Z376"/>
<protein>
    <submittedName>
        <fullName evidence="10">Spermidine/putrescine ABC transporter permease</fullName>
    </submittedName>
</protein>
<evidence type="ECO:0000256" key="6">
    <source>
        <dbReference type="ARBA" id="ARBA00022989"/>
    </source>
</evidence>
<dbReference type="RefSeq" id="WP_231716269.1">
    <property type="nucleotide sequence ID" value="NZ_AP021874.1"/>
</dbReference>
<evidence type="ECO:0000259" key="9">
    <source>
        <dbReference type="PROSITE" id="PS50928"/>
    </source>
</evidence>
<organism evidence="10 11">
    <name type="scientific">Desulfosarcina alkanivorans</name>
    <dbReference type="NCBI Taxonomy" id="571177"/>
    <lineage>
        <taxon>Bacteria</taxon>
        <taxon>Pseudomonadati</taxon>
        <taxon>Thermodesulfobacteriota</taxon>
        <taxon>Desulfobacteria</taxon>
        <taxon>Desulfobacterales</taxon>
        <taxon>Desulfosarcinaceae</taxon>
        <taxon>Desulfosarcina</taxon>
    </lineage>
</organism>
<name>A0A5K7Z376_9BACT</name>
<dbReference type="GO" id="GO:0005886">
    <property type="term" value="C:plasma membrane"/>
    <property type="evidence" value="ECO:0007669"/>
    <property type="project" value="UniProtKB-SubCell"/>
</dbReference>
<keyword evidence="3 8" id="KW-0813">Transport</keyword>
<accession>A0A5K7Z376</accession>
<feature type="transmembrane region" description="Helical" evidence="8">
    <location>
        <begin position="176"/>
        <end position="196"/>
    </location>
</feature>
<dbReference type="InterPro" id="IPR000515">
    <property type="entry name" value="MetI-like"/>
</dbReference>
<feature type="transmembrane region" description="Helical" evidence="8">
    <location>
        <begin position="89"/>
        <end position="112"/>
    </location>
</feature>
<keyword evidence="5 8" id="KW-0812">Transmembrane</keyword>
<feature type="domain" description="ABC transmembrane type-1" evidence="9">
    <location>
        <begin position="90"/>
        <end position="296"/>
    </location>
</feature>
<gene>
    <name evidence="10" type="ORF">DSCA_50170</name>
</gene>
<feature type="transmembrane region" description="Helical" evidence="8">
    <location>
        <begin position="275"/>
        <end position="296"/>
    </location>
</feature>
<evidence type="ECO:0000256" key="2">
    <source>
        <dbReference type="ARBA" id="ARBA00007069"/>
    </source>
</evidence>
<keyword evidence="6 8" id="KW-1133">Transmembrane helix</keyword>
<dbReference type="KEGG" id="dalk:DSCA_50170"/>
<dbReference type="EMBL" id="AP021874">
    <property type="protein sequence ID" value="BBO71087.1"/>
    <property type="molecule type" value="Genomic_DNA"/>
</dbReference>
<dbReference type="Pfam" id="PF00528">
    <property type="entry name" value="BPD_transp_1"/>
    <property type="match status" value="1"/>
</dbReference>
<keyword evidence="4" id="KW-1003">Cell membrane</keyword>
<keyword evidence="7 8" id="KW-0472">Membrane</keyword>
<dbReference type="GO" id="GO:0055085">
    <property type="term" value="P:transmembrane transport"/>
    <property type="evidence" value="ECO:0007669"/>
    <property type="project" value="InterPro"/>
</dbReference>
<evidence type="ECO:0000256" key="8">
    <source>
        <dbReference type="RuleBase" id="RU363032"/>
    </source>
</evidence>
<feature type="transmembrane region" description="Helical" evidence="8">
    <location>
        <begin position="28"/>
        <end position="54"/>
    </location>
</feature>
<evidence type="ECO:0000313" key="11">
    <source>
        <dbReference type="Proteomes" id="UP000427906"/>
    </source>
</evidence>
<evidence type="ECO:0000256" key="7">
    <source>
        <dbReference type="ARBA" id="ARBA00023136"/>
    </source>
</evidence>
<dbReference type="InterPro" id="IPR035906">
    <property type="entry name" value="MetI-like_sf"/>
</dbReference>
<evidence type="ECO:0000256" key="3">
    <source>
        <dbReference type="ARBA" id="ARBA00022448"/>
    </source>
</evidence>
<dbReference type="PANTHER" id="PTHR42929">
    <property type="entry name" value="INNER MEMBRANE ABC TRANSPORTER PERMEASE PROTEIN YDCU-RELATED-RELATED"/>
    <property type="match status" value="1"/>
</dbReference>
<dbReference type="SUPFAM" id="SSF161098">
    <property type="entry name" value="MetI-like"/>
    <property type="match status" value="1"/>
</dbReference>
<keyword evidence="11" id="KW-1185">Reference proteome</keyword>
<comment type="similarity">
    <text evidence="2">Belongs to the binding-protein-dependent transport system permease family. CysTW subfamily.</text>
</comment>
<dbReference type="PANTHER" id="PTHR42929:SF1">
    <property type="entry name" value="INNER MEMBRANE ABC TRANSPORTER PERMEASE PROTEIN YDCU-RELATED"/>
    <property type="match status" value="1"/>
</dbReference>
<evidence type="ECO:0000256" key="5">
    <source>
        <dbReference type="ARBA" id="ARBA00022692"/>
    </source>
</evidence>
<dbReference type="Gene3D" id="1.10.3720.10">
    <property type="entry name" value="MetI-like"/>
    <property type="match status" value="1"/>
</dbReference>
<feature type="transmembrane region" description="Helical" evidence="8">
    <location>
        <begin position="232"/>
        <end position="255"/>
    </location>
</feature>
<evidence type="ECO:0000313" key="10">
    <source>
        <dbReference type="EMBL" id="BBO71087.1"/>
    </source>
</evidence>
<dbReference type="CDD" id="cd06261">
    <property type="entry name" value="TM_PBP2"/>
    <property type="match status" value="1"/>
</dbReference>
<dbReference type="Proteomes" id="UP000427906">
    <property type="component" value="Chromosome"/>
</dbReference>